<gene>
    <name evidence="2" type="ORF">SAMN04488564_102238</name>
</gene>
<evidence type="ECO:0000313" key="3">
    <source>
        <dbReference type="Proteomes" id="UP000198583"/>
    </source>
</evidence>
<accession>A0A1I6DC83</accession>
<keyword evidence="3" id="KW-1185">Reference proteome</keyword>
<proteinExistence type="predicted"/>
<reference evidence="3" key="1">
    <citation type="submission" date="2016-10" db="EMBL/GenBank/DDBJ databases">
        <authorList>
            <person name="Varghese N."/>
            <person name="Submissions S."/>
        </authorList>
    </citation>
    <scope>NUCLEOTIDE SEQUENCE [LARGE SCALE GENOMIC DNA]</scope>
    <source>
        <strain evidence="3">DSM 44232</strain>
    </source>
</reference>
<evidence type="ECO:0000256" key="1">
    <source>
        <dbReference type="SAM" id="MobiDB-lite"/>
    </source>
</evidence>
<sequence length="83" mass="8518">MFALLGVAAEGYGGQAARTGDAGQIGRAFVDALAQVPAARVLTGIVLVEAGWTSRRSHTCRTCRPHHDGSDRVAPQGNGSKGS</sequence>
<dbReference type="Proteomes" id="UP000198583">
    <property type="component" value="Unassembled WGS sequence"/>
</dbReference>
<dbReference type="STRING" id="84724.SAMN04488564_102238"/>
<protein>
    <submittedName>
        <fullName evidence="2">Uncharacterized protein</fullName>
    </submittedName>
</protein>
<feature type="region of interest" description="Disordered" evidence="1">
    <location>
        <begin position="59"/>
        <end position="83"/>
    </location>
</feature>
<name>A0A1I6DC83_9PSEU</name>
<dbReference type="RefSeq" id="WP_177320313.1">
    <property type="nucleotide sequence ID" value="NZ_FOYL01000002.1"/>
</dbReference>
<dbReference type="EMBL" id="FOYL01000002">
    <property type="protein sequence ID" value="SFR03054.1"/>
    <property type="molecule type" value="Genomic_DNA"/>
</dbReference>
<dbReference type="AlphaFoldDB" id="A0A1I6DC83"/>
<evidence type="ECO:0000313" key="2">
    <source>
        <dbReference type="EMBL" id="SFR03054.1"/>
    </source>
</evidence>
<organism evidence="2 3">
    <name type="scientific">Lentzea waywayandensis</name>
    <dbReference type="NCBI Taxonomy" id="84724"/>
    <lineage>
        <taxon>Bacteria</taxon>
        <taxon>Bacillati</taxon>
        <taxon>Actinomycetota</taxon>
        <taxon>Actinomycetes</taxon>
        <taxon>Pseudonocardiales</taxon>
        <taxon>Pseudonocardiaceae</taxon>
        <taxon>Lentzea</taxon>
    </lineage>
</organism>